<feature type="region of interest" description="Disordered" evidence="1">
    <location>
        <begin position="17"/>
        <end position="53"/>
    </location>
</feature>
<dbReference type="RefSeq" id="WP_207213771.1">
    <property type="nucleotide sequence ID" value="NZ_CP012670.1"/>
</dbReference>
<protein>
    <submittedName>
        <fullName evidence="2">Uncharacterized protein</fullName>
    </submittedName>
</protein>
<gene>
    <name evidence="2" type="ORF">SOCEGT47_007830</name>
</gene>
<organism evidence="2 3">
    <name type="scientific">Sorangium cellulosum</name>
    <name type="common">Polyangium cellulosum</name>
    <dbReference type="NCBI Taxonomy" id="56"/>
    <lineage>
        <taxon>Bacteria</taxon>
        <taxon>Pseudomonadati</taxon>
        <taxon>Myxococcota</taxon>
        <taxon>Polyangia</taxon>
        <taxon>Polyangiales</taxon>
        <taxon>Polyangiaceae</taxon>
        <taxon>Sorangium</taxon>
    </lineage>
</organism>
<dbReference type="Proteomes" id="UP000295781">
    <property type="component" value="Chromosome"/>
</dbReference>
<dbReference type="AlphaFoldDB" id="A0A4P2PU84"/>
<name>A0A4P2PU84_SORCE</name>
<reference evidence="2 3" key="1">
    <citation type="submission" date="2015-09" db="EMBL/GenBank/DDBJ databases">
        <title>Sorangium comparison.</title>
        <authorList>
            <person name="Zaburannyi N."/>
            <person name="Bunk B."/>
            <person name="Overmann J."/>
            <person name="Mueller R."/>
        </authorList>
    </citation>
    <scope>NUCLEOTIDE SEQUENCE [LARGE SCALE GENOMIC DNA]</scope>
    <source>
        <strain evidence="2 3">So ceGT47</strain>
    </source>
</reference>
<accession>A0A4P2PU84</accession>
<evidence type="ECO:0000313" key="2">
    <source>
        <dbReference type="EMBL" id="AUX20315.1"/>
    </source>
</evidence>
<evidence type="ECO:0000313" key="3">
    <source>
        <dbReference type="Proteomes" id="UP000295781"/>
    </source>
</evidence>
<proteinExistence type="predicted"/>
<dbReference type="EMBL" id="CP012670">
    <property type="protein sequence ID" value="AUX20315.1"/>
    <property type="molecule type" value="Genomic_DNA"/>
</dbReference>
<feature type="compositionally biased region" description="Low complexity" evidence="1">
    <location>
        <begin position="23"/>
        <end position="39"/>
    </location>
</feature>
<sequence length="53" mass="5889">MRPRREDLLVMKEHIEAGRGRRSSSGGIHWARPPGRWGAWRGGHAQGKSVISG</sequence>
<evidence type="ECO:0000256" key="1">
    <source>
        <dbReference type="SAM" id="MobiDB-lite"/>
    </source>
</evidence>